<dbReference type="InterPro" id="IPR001660">
    <property type="entry name" value="SAM"/>
</dbReference>
<dbReference type="PROSITE" id="PS50125">
    <property type="entry name" value="GUANYLATE_CYCLASE_2"/>
    <property type="match status" value="1"/>
</dbReference>
<organism evidence="5 6">
    <name type="scientific">Bradyrhizobium jicamae</name>
    <dbReference type="NCBI Taxonomy" id="280332"/>
    <lineage>
        <taxon>Bacteria</taxon>
        <taxon>Pseudomonadati</taxon>
        <taxon>Pseudomonadota</taxon>
        <taxon>Alphaproteobacteria</taxon>
        <taxon>Hyphomicrobiales</taxon>
        <taxon>Nitrobacteraceae</taxon>
        <taxon>Bradyrhizobium</taxon>
    </lineage>
</organism>
<dbReference type="SUPFAM" id="SSF55073">
    <property type="entry name" value="Nucleotide cyclase"/>
    <property type="match status" value="1"/>
</dbReference>
<dbReference type="Gene3D" id="1.10.150.50">
    <property type="entry name" value="Transcription Factor, Ets-1"/>
    <property type="match status" value="1"/>
</dbReference>
<sequence>MDLGGWLRSLGLERYEAAFRENEIDDAVLPSLTPEDLKELGVHIVGHRRKLLDAIAGLRAASGPGPRTAGDRSTGILGSGDAERRQVTVMFSDLVGSTALSTQMDAEDLREIISAYQKCVAATVRRFDGLVAKYMGDGVLIYFGYPAAHEDDAERAVHAALELIAAVAELDVTIPLQVRVGISTGLVVVGDLIGSGEAQERGIVGATPNLAARLQSVAAPNTIVVAEATRRLLRNVFELDDLGPQKLKGVTEPMRAWAVLGPRSIEGRFDAEHGSSFTPLVARERELELLLRGWQSAVNGHGCVVQLAGEPGIGKSRVVAALEEHTGTQAHQRLRYFCSPLHSDSALFPIIRQIERAAGFVHGDSTAEKLDKLDAALRDSVESTEDRALVADLMSLPNDGRYPHTSLDAQDKRRRTLSILLESLEAIARRKPVLIIFEDLHWIDPTSLELANKIAMAVRSLPVLMVTTFRPEFYSALPDQPHVSSIVIHRLDEQAAAEIARLVGGQDLPADVLSAIAQRSDGVPLFIEEITKAAVEIGGEASAGTRGGTGTSSAGDVPASLHASLMARLDRQGSAREIAQIGAGIGREFSHRLLAAVASWDESELREAIDRLVAAGLVFREGNPPHATYQFKHALLRDAAYGTLLRDARRQLHGKIARSIELLSPDTVETRPELLAHHYTEAGILGTAVTLWGRAGHRSHARSALEEAEQQLGRAISLTRRLPGTPALRRDQIELQVELATVLMHTKGYGADETREAAAQARVLIENAQALGESPADPMMLFSVIYGFWVVNIAGFNGDAARELAAEFVGLAERQGRTGPLLLGHRMMGVTLMSVGDPVQGKAHLDRALDLFDPAEHRDLAARFGTDAQVAILEWRSRTLWLLGYPEAAHEDVERSFRVAREIGHAATLMHALAHSTITLILCGSYAEAASRARELIVLAGEKGSSYWKANGQLWEGCLAALTGGSTQAVEILAPTLQAYRLTGATIYAPYVMGHLARAYADLGDHEAARRTIDQARVDVERTKERWCEPELHRIAGELALVSLDGDELAAERHFERALEVARGQRARGWELRASISLSRLWRRQGKLVEARGLLASVNDGFPPSLDTPDLSEARRILDELYRHLR</sequence>
<evidence type="ECO:0000259" key="4">
    <source>
        <dbReference type="PROSITE" id="PS50125"/>
    </source>
</evidence>
<dbReference type="RefSeq" id="WP_212493572.1">
    <property type="nucleotide sequence ID" value="NZ_JAFCJH010000023.1"/>
</dbReference>
<gene>
    <name evidence="5" type="ORF">JQ615_21995</name>
</gene>
<dbReference type="PROSITE" id="PS50105">
    <property type="entry name" value="SAM_DOMAIN"/>
    <property type="match status" value="1"/>
</dbReference>
<dbReference type="InterPro" id="IPR027417">
    <property type="entry name" value="P-loop_NTPase"/>
</dbReference>
<dbReference type="SMART" id="SM00044">
    <property type="entry name" value="CYCc"/>
    <property type="match status" value="1"/>
</dbReference>
<evidence type="ECO:0000313" key="5">
    <source>
        <dbReference type="EMBL" id="MBR0798067.1"/>
    </source>
</evidence>
<dbReference type="Gene3D" id="3.30.70.1230">
    <property type="entry name" value="Nucleotide cyclase"/>
    <property type="match status" value="1"/>
</dbReference>
<evidence type="ECO:0000313" key="6">
    <source>
        <dbReference type="Proteomes" id="UP001315278"/>
    </source>
</evidence>
<dbReference type="EMBL" id="JAFCJH010000023">
    <property type="protein sequence ID" value="MBR0798067.1"/>
    <property type="molecule type" value="Genomic_DNA"/>
</dbReference>
<dbReference type="InterPro" id="IPR029787">
    <property type="entry name" value="Nucleotide_cyclase"/>
</dbReference>
<dbReference type="Proteomes" id="UP001315278">
    <property type="component" value="Unassembled WGS sequence"/>
</dbReference>
<dbReference type="SMART" id="SM00454">
    <property type="entry name" value="SAM"/>
    <property type="match status" value="1"/>
</dbReference>
<dbReference type="CDD" id="cd09487">
    <property type="entry name" value="SAM_superfamily"/>
    <property type="match status" value="1"/>
</dbReference>
<dbReference type="InterPro" id="IPR013761">
    <property type="entry name" value="SAM/pointed_sf"/>
</dbReference>
<keyword evidence="6" id="KW-1185">Reference proteome</keyword>
<dbReference type="InterPro" id="IPR041664">
    <property type="entry name" value="AAA_16"/>
</dbReference>
<dbReference type="CDD" id="cd07302">
    <property type="entry name" value="CHD"/>
    <property type="match status" value="1"/>
</dbReference>
<dbReference type="SUPFAM" id="SSF47769">
    <property type="entry name" value="SAM/Pointed domain"/>
    <property type="match status" value="1"/>
</dbReference>
<dbReference type="PANTHER" id="PTHR16305:SF28">
    <property type="entry name" value="GUANYLATE CYCLASE DOMAIN-CONTAINING PROTEIN"/>
    <property type="match status" value="1"/>
</dbReference>
<dbReference type="Pfam" id="PF00211">
    <property type="entry name" value="Guanylate_cyc"/>
    <property type="match status" value="1"/>
</dbReference>
<name>A0ABS5FMN4_9BRAD</name>
<evidence type="ECO:0000256" key="2">
    <source>
        <dbReference type="ARBA" id="ARBA00022840"/>
    </source>
</evidence>
<accession>A0ABS5FMN4</accession>
<evidence type="ECO:0000259" key="3">
    <source>
        <dbReference type="PROSITE" id="PS50105"/>
    </source>
</evidence>
<dbReference type="PANTHER" id="PTHR16305">
    <property type="entry name" value="TESTICULAR SOLUBLE ADENYLYL CYCLASE"/>
    <property type="match status" value="1"/>
</dbReference>
<dbReference type="InterPro" id="IPR011990">
    <property type="entry name" value="TPR-like_helical_dom_sf"/>
</dbReference>
<feature type="domain" description="SAM" evidence="3">
    <location>
        <begin position="1"/>
        <end position="61"/>
    </location>
</feature>
<protein>
    <submittedName>
        <fullName evidence="5">AAA family ATPase</fullName>
    </submittedName>
</protein>
<dbReference type="InterPro" id="IPR001054">
    <property type="entry name" value="A/G_cyclase"/>
</dbReference>
<dbReference type="Pfam" id="PF13191">
    <property type="entry name" value="AAA_16"/>
    <property type="match status" value="1"/>
</dbReference>
<keyword evidence="1" id="KW-0547">Nucleotide-binding</keyword>
<keyword evidence="2" id="KW-0067">ATP-binding</keyword>
<reference evidence="6" key="1">
    <citation type="journal article" date="2021" name="ISME J.">
        <title>Evolutionary origin and ecological implication of a unique nif island in free-living Bradyrhizobium lineages.</title>
        <authorList>
            <person name="Tao J."/>
        </authorList>
    </citation>
    <scope>NUCLEOTIDE SEQUENCE [LARGE SCALE GENOMIC DNA]</scope>
    <source>
        <strain evidence="6">SZCCT0434</strain>
    </source>
</reference>
<dbReference type="Gene3D" id="1.25.40.10">
    <property type="entry name" value="Tetratricopeptide repeat domain"/>
    <property type="match status" value="1"/>
</dbReference>
<dbReference type="SUPFAM" id="SSF52540">
    <property type="entry name" value="P-loop containing nucleoside triphosphate hydrolases"/>
    <property type="match status" value="1"/>
</dbReference>
<feature type="domain" description="Guanylate cyclase" evidence="4">
    <location>
        <begin position="88"/>
        <end position="215"/>
    </location>
</feature>
<dbReference type="Pfam" id="PF00536">
    <property type="entry name" value="SAM_1"/>
    <property type="match status" value="1"/>
</dbReference>
<evidence type="ECO:0000256" key="1">
    <source>
        <dbReference type="ARBA" id="ARBA00022741"/>
    </source>
</evidence>
<comment type="caution">
    <text evidence="5">The sequence shown here is derived from an EMBL/GenBank/DDBJ whole genome shotgun (WGS) entry which is preliminary data.</text>
</comment>
<dbReference type="SUPFAM" id="SSF48452">
    <property type="entry name" value="TPR-like"/>
    <property type="match status" value="1"/>
</dbReference>
<proteinExistence type="predicted"/>